<organism evidence="1 2">
    <name type="scientific">Nostocoides vanveenii</name>
    <dbReference type="NCBI Taxonomy" id="330835"/>
    <lineage>
        <taxon>Bacteria</taxon>
        <taxon>Bacillati</taxon>
        <taxon>Actinomycetota</taxon>
        <taxon>Actinomycetes</taxon>
        <taxon>Micrococcales</taxon>
        <taxon>Intrasporangiaceae</taxon>
        <taxon>Nostocoides</taxon>
    </lineage>
</organism>
<evidence type="ECO:0000313" key="2">
    <source>
        <dbReference type="Proteomes" id="UP001501475"/>
    </source>
</evidence>
<keyword evidence="2" id="KW-1185">Reference proteome</keyword>
<accession>A0ABP4X6X6</accession>
<dbReference type="EMBL" id="BAAAPN010000057">
    <property type="protein sequence ID" value="GAA1766930.1"/>
    <property type="molecule type" value="Genomic_DNA"/>
</dbReference>
<name>A0ABP4X6X6_9MICO</name>
<protein>
    <submittedName>
        <fullName evidence="1">Uncharacterized protein</fullName>
    </submittedName>
</protein>
<sequence>MRAAPAREEYARMTVLRVPSAARATRVHTVGVVGAVALVAAATSVGPATPVLAKSTVVTISSDGRYVLAHDDWADKLVRIDRSTGAKVVVGALDVRGSSMIGDGKAVFWGDRAGAIYRQIGTAAPQQLIGGPVADWYYLSRGPIVTARWSVCSVPMVAWRRWRRASSIRPLARSYASCRATQLAGRS</sequence>
<evidence type="ECO:0000313" key="1">
    <source>
        <dbReference type="EMBL" id="GAA1766930.1"/>
    </source>
</evidence>
<gene>
    <name evidence="1" type="ORF">GCM10009810_27130</name>
</gene>
<dbReference type="Proteomes" id="UP001501475">
    <property type="component" value="Unassembled WGS sequence"/>
</dbReference>
<reference evidence="2" key="1">
    <citation type="journal article" date="2019" name="Int. J. Syst. Evol. Microbiol.">
        <title>The Global Catalogue of Microorganisms (GCM) 10K type strain sequencing project: providing services to taxonomists for standard genome sequencing and annotation.</title>
        <authorList>
            <consortium name="The Broad Institute Genomics Platform"/>
            <consortium name="The Broad Institute Genome Sequencing Center for Infectious Disease"/>
            <person name="Wu L."/>
            <person name="Ma J."/>
        </authorList>
    </citation>
    <scope>NUCLEOTIDE SEQUENCE [LARGE SCALE GENOMIC DNA]</scope>
    <source>
        <strain evidence="2">JCM 15591</strain>
    </source>
</reference>
<comment type="caution">
    <text evidence="1">The sequence shown here is derived from an EMBL/GenBank/DDBJ whole genome shotgun (WGS) entry which is preliminary data.</text>
</comment>
<proteinExistence type="predicted"/>